<accession>A0A6L5X6N4</accession>
<dbReference type="InterPro" id="IPR043472">
    <property type="entry name" value="Macro_dom-like"/>
</dbReference>
<dbReference type="Gene3D" id="3.40.220.10">
    <property type="entry name" value="Leucine Aminopeptidase, subunit E, domain 1"/>
    <property type="match status" value="1"/>
</dbReference>
<dbReference type="RefSeq" id="WP_154523017.1">
    <property type="nucleotide sequence ID" value="NZ_VULZ01000002.1"/>
</dbReference>
<comment type="cofactor">
    <cofactor evidence="1">
        <name>Mg(2+)</name>
        <dbReference type="ChEBI" id="CHEBI:18420"/>
    </cofactor>
    <text evidence="1">Binds 2 magnesium ions per subunit.</text>
</comment>
<dbReference type="Proteomes" id="UP000481852">
    <property type="component" value="Unassembled WGS sequence"/>
</dbReference>
<evidence type="ECO:0000256" key="2">
    <source>
        <dbReference type="SAM" id="Coils"/>
    </source>
</evidence>
<name>A0A6L5X6N4_9FIRM</name>
<keyword evidence="1" id="KW-0479">Metal-binding</keyword>
<dbReference type="InterPro" id="IPR036705">
    <property type="entry name" value="Ribosyl_crysJ1_sf"/>
</dbReference>
<dbReference type="NCBIfam" id="TIGR02452">
    <property type="entry name" value="TIGR02452 family protein"/>
    <property type="match status" value="1"/>
</dbReference>
<organism evidence="3 4">
    <name type="scientific">Porcincola intestinalis</name>
    <dbReference type="NCBI Taxonomy" id="2606632"/>
    <lineage>
        <taxon>Bacteria</taxon>
        <taxon>Bacillati</taxon>
        <taxon>Bacillota</taxon>
        <taxon>Clostridia</taxon>
        <taxon>Lachnospirales</taxon>
        <taxon>Lachnospiraceae</taxon>
        <taxon>Porcincola</taxon>
    </lineage>
</organism>
<dbReference type="InterPro" id="IPR005502">
    <property type="entry name" value="Ribosyl_crysJ1"/>
</dbReference>
<keyword evidence="4" id="KW-1185">Reference proteome</keyword>
<feature type="binding site" evidence="1">
    <location>
        <position position="183"/>
    </location>
    <ligand>
        <name>Mg(2+)</name>
        <dbReference type="ChEBI" id="CHEBI:18420"/>
        <label>1</label>
    </ligand>
</feature>
<dbReference type="SUPFAM" id="SSF52949">
    <property type="entry name" value="Macro domain-like"/>
    <property type="match status" value="1"/>
</dbReference>
<gene>
    <name evidence="3" type="ORF">FYJ35_03135</name>
</gene>
<keyword evidence="1" id="KW-0460">Magnesium</keyword>
<feature type="coiled-coil region" evidence="2">
    <location>
        <begin position="444"/>
        <end position="475"/>
    </location>
</feature>
<dbReference type="Gene3D" id="1.10.4080.10">
    <property type="entry name" value="ADP-ribosylation/Crystallin J1"/>
    <property type="match status" value="1"/>
</dbReference>
<evidence type="ECO:0000313" key="3">
    <source>
        <dbReference type="EMBL" id="MSS14042.1"/>
    </source>
</evidence>
<dbReference type="PANTHER" id="PTHR35596">
    <property type="entry name" value="DUF2263 DOMAIN-CONTAINING PROTEIN"/>
    <property type="match status" value="1"/>
</dbReference>
<dbReference type="EMBL" id="VULZ01000002">
    <property type="protein sequence ID" value="MSS14042.1"/>
    <property type="molecule type" value="Genomic_DNA"/>
</dbReference>
<dbReference type="GO" id="GO:0046872">
    <property type="term" value="F:metal ion binding"/>
    <property type="evidence" value="ECO:0007669"/>
    <property type="project" value="UniProtKB-KW"/>
</dbReference>
<dbReference type="InterPro" id="IPR012664">
    <property type="entry name" value="CHP02452"/>
</dbReference>
<evidence type="ECO:0000313" key="4">
    <source>
        <dbReference type="Proteomes" id="UP000481852"/>
    </source>
</evidence>
<dbReference type="PANTHER" id="PTHR35596:SF1">
    <property type="entry name" value="MICROBIAL-TYPE PARG CATALYTIC DOMAIN-CONTAINING PROTEIN"/>
    <property type="match status" value="1"/>
</dbReference>
<evidence type="ECO:0000256" key="1">
    <source>
        <dbReference type="PIRSR" id="PIRSR605502-1"/>
    </source>
</evidence>
<dbReference type="AlphaFoldDB" id="A0A6L5X6N4"/>
<feature type="binding site" evidence="1">
    <location>
        <position position="182"/>
    </location>
    <ligand>
        <name>Mg(2+)</name>
        <dbReference type="ChEBI" id="CHEBI:18420"/>
        <label>1</label>
    </ligand>
</feature>
<proteinExistence type="predicted"/>
<dbReference type="SUPFAM" id="SSF101478">
    <property type="entry name" value="ADP-ribosylglycohydrolase"/>
    <property type="match status" value="1"/>
</dbReference>
<reference evidence="3 4" key="1">
    <citation type="submission" date="2019-08" db="EMBL/GenBank/DDBJ databases">
        <title>In-depth cultivation of the pig gut microbiome towards novel bacterial diversity and tailored functional studies.</title>
        <authorList>
            <person name="Wylensek D."/>
            <person name="Hitch T.C.A."/>
            <person name="Clavel T."/>
        </authorList>
    </citation>
    <scope>NUCLEOTIDE SEQUENCE [LARGE SCALE GENOMIC DNA]</scope>
    <source>
        <strain evidence="3 4">Oil+RF-744-WCA-WT-11</strain>
    </source>
</reference>
<keyword evidence="2" id="KW-0175">Coiled coil</keyword>
<protein>
    <submittedName>
        <fullName evidence="3">TIGR02452 family protein</fullName>
    </submittedName>
</protein>
<sequence>MAATMFSMRSLQVRLISDKCRNMLYSRITGMLKVAAHLEYQVLVLGAFGCGAFGNDAKVVSDLFYKALKEFDYDGMKAKDFFRRIDFAVLDRTPDQYNFKEFSRNFSDFYREEDNEEIQYALKKMKETEVKLDQIRGSMIGGAIGDALGYAVEFSSENEIFGTYGADGITEYKLSGGKALISDDTQMSLFTANGILVGETRIDLLYGTEHYELFKWEAIKTWRDEWFKPAESFPSFGERFSAARKGLGWFMDNSRMHPSTGVVKLWEKEPETVEKLFNEVLFAKTRDVNKLQNQMDTFIEEYELLRQRHFPGNWSYKHDRHSISIFLAMNDPDFNYVFKSSEAHAMAKYTDFGFAIGAGGSFSLENYYRLCDEIVGALKEHPTLLEKHFDKLTDKCYRDESLHLLAFDLIYCCNTYGYYRGLVAPVTGKTIRKTVKNELTPEQAAKAEAEREARIQNLEQELSELEQSISDYVDISLIGVQVTSGKYGTGTVVSQDINRVTVRFPGIERFFILDEKYAARPRFENDDEIVSVFTKYGRVQERIKAIQKEIKLLNA</sequence>
<comment type="caution">
    <text evidence="3">The sequence shown here is derived from an EMBL/GenBank/DDBJ whole genome shotgun (WGS) entry which is preliminary data.</text>
</comment>
<dbReference type="Pfam" id="PF03747">
    <property type="entry name" value="ADP_ribosyl_GH"/>
    <property type="match status" value="1"/>
</dbReference>
<feature type="binding site" evidence="1">
    <location>
        <position position="184"/>
    </location>
    <ligand>
        <name>Mg(2+)</name>
        <dbReference type="ChEBI" id="CHEBI:18420"/>
        <label>1</label>
    </ligand>
</feature>